<evidence type="ECO:0000313" key="2">
    <source>
        <dbReference type="Proteomes" id="UP000694257"/>
    </source>
</evidence>
<name>A0ABX8RP47_NOCIO</name>
<organism evidence="1 2">
    <name type="scientific">Nocardia iowensis</name>
    <dbReference type="NCBI Taxonomy" id="204891"/>
    <lineage>
        <taxon>Bacteria</taxon>
        <taxon>Bacillati</taxon>
        <taxon>Actinomycetota</taxon>
        <taxon>Actinomycetes</taxon>
        <taxon>Mycobacteriales</taxon>
        <taxon>Nocardiaceae</taxon>
        <taxon>Nocardia</taxon>
    </lineage>
</organism>
<dbReference type="RefSeq" id="WP_218471546.1">
    <property type="nucleotide sequence ID" value="NZ_BAABJN010000006.1"/>
</dbReference>
<dbReference type="Proteomes" id="UP000694257">
    <property type="component" value="Chromosome"/>
</dbReference>
<dbReference type="EMBL" id="CP078145">
    <property type="protein sequence ID" value="QXN90679.1"/>
    <property type="molecule type" value="Genomic_DNA"/>
</dbReference>
<accession>A0ABX8RP47</accession>
<protein>
    <submittedName>
        <fullName evidence="1">Uncharacterized protein</fullName>
    </submittedName>
</protein>
<keyword evidence="2" id="KW-1185">Reference proteome</keyword>
<sequence>MTTIPAGNPADYAEQRIPVHDPEAAGLDATALTPLAERIRRAFDSADIADRIEQSVITPLPDDDYPFAY</sequence>
<reference evidence="1 2" key="1">
    <citation type="submission" date="2021-07" db="EMBL/GenBank/DDBJ databases">
        <title>Whole Genome Sequence of Nocardia Iowensis.</title>
        <authorList>
            <person name="Lamm A."/>
            <person name="Collins-Fairclough A.M."/>
            <person name="Bunk B."/>
            <person name="Sproer C."/>
        </authorList>
    </citation>
    <scope>NUCLEOTIDE SEQUENCE [LARGE SCALE GENOMIC DNA]</scope>
    <source>
        <strain evidence="1 2">NRRL 5646</strain>
    </source>
</reference>
<proteinExistence type="predicted"/>
<evidence type="ECO:0000313" key="1">
    <source>
        <dbReference type="EMBL" id="QXN90679.1"/>
    </source>
</evidence>
<gene>
    <name evidence="1" type="ORF">KV110_35725</name>
</gene>